<dbReference type="SMART" id="SM00388">
    <property type="entry name" value="HisKA"/>
    <property type="match status" value="1"/>
</dbReference>
<evidence type="ECO:0000256" key="11">
    <source>
        <dbReference type="ARBA" id="ARBA00023012"/>
    </source>
</evidence>
<evidence type="ECO:0000256" key="7">
    <source>
        <dbReference type="ARBA" id="ARBA00022741"/>
    </source>
</evidence>
<dbReference type="InterPro" id="IPR050736">
    <property type="entry name" value="Sensor_HK_Regulatory"/>
</dbReference>
<dbReference type="InterPro" id="IPR036890">
    <property type="entry name" value="HATPase_C_sf"/>
</dbReference>
<gene>
    <name evidence="14" type="ORF">F7732_04330</name>
</gene>
<proteinExistence type="predicted"/>
<dbReference type="GO" id="GO:0016020">
    <property type="term" value="C:membrane"/>
    <property type="evidence" value="ECO:0007669"/>
    <property type="project" value="UniProtKB-SubCell"/>
</dbReference>
<keyword evidence="11" id="KW-0902">Two-component regulatory system</keyword>
<evidence type="ECO:0000256" key="6">
    <source>
        <dbReference type="ARBA" id="ARBA00022692"/>
    </source>
</evidence>
<evidence type="ECO:0000256" key="12">
    <source>
        <dbReference type="ARBA" id="ARBA00023136"/>
    </source>
</evidence>
<dbReference type="Proteomes" id="UP000441354">
    <property type="component" value="Unassembled WGS sequence"/>
</dbReference>
<name>A0A7V7RS72_9BACI</name>
<dbReference type="PRINTS" id="PR00344">
    <property type="entry name" value="BCTRLSENSOR"/>
</dbReference>
<dbReference type="InterPro" id="IPR003661">
    <property type="entry name" value="HisK_dim/P_dom"/>
</dbReference>
<protein>
    <recommendedName>
        <fullName evidence="3">histidine kinase</fullName>
        <ecNumber evidence="3">2.7.13.3</ecNumber>
    </recommendedName>
</protein>
<comment type="caution">
    <text evidence="14">The sequence shown here is derived from an EMBL/GenBank/DDBJ whole genome shotgun (WGS) entry which is preliminary data.</text>
</comment>
<organism evidence="14 15">
    <name type="scientific">Bacillus mesophilum</name>
    <dbReference type="NCBI Taxonomy" id="1071718"/>
    <lineage>
        <taxon>Bacteria</taxon>
        <taxon>Bacillati</taxon>
        <taxon>Bacillota</taxon>
        <taxon>Bacilli</taxon>
        <taxon>Bacillales</taxon>
        <taxon>Bacillaceae</taxon>
        <taxon>Bacillus</taxon>
    </lineage>
</organism>
<evidence type="ECO:0000256" key="3">
    <source>
        <dbReference type="ARBA" id="ARBA00012438"/>
    </source>
</evidence>
<dbReference type="FunFam" id="3.30.565.10:FF:000013">
    <property type="entry name" value="Two-component sensor histidine kinase"/>
    <property type="match status" value="1"/>
</dbReference>
<dbReference type="EC" id="2.7.13.3" evidence="3"/>
<dbReference type="Gene3D" id="3.30.565.10">
    <property type="entry name" value="Histidine kinase-like ATPase, C-terminal domain"/>
    <property type="match status" value="1"/>
</dbReference>
<dbReference type="SUPFAM" id="SSF47384">
    <property type="entry name" value="Homodimeric domain of signal transducing histidine kinase"/>
    <property type="match status" value="1"/>
</dbReference>
<evidence type="ECO:0000256" key="8">
    <source>
        <dbReference type="ARBA" id="ARBA00022777"/>
    </source>
</evidence>
<dbReference type="InterPro" id="IPR005467">
    <property type="entry name" value="His_kinase_dom"/>
</dbReference>
<dbReference type="Gene3D" id="1.10.287.130">
    <property type="match status" value="1"/>
</dbReference>
<dbReference type="CDD" id="cd00082">
    <property type="entry name" value="HisKA"/>
    <property type="match status" value="1"/>
</dbReference>
<keyword evidence="15" id="KW-1185">Reference proteome</keyword>
<comment type="subcellular location">
    <subcellularLocation>
        <location evidence="2">Membrane</location>
    </subcellularLocation>
</comment>
<comment type="catalytic activity">
    <reaction evidence="1">
        <text>ATP + protein L-histidine = ADP + protein N-phospho-L-histidine.</text>
        <dbReference type="EC" id="2.7.13.3"/>
    </reaction>
</comment>
<keyword evidence="4" id="KW-0597">Phosphoprotein</keyword>
<dbReference type="PANTHER" id="PTHR43711:SF1">
    <property type="entry name" value="HISTIDINE KINASE 1"/>
    <property type="match status" value="1"/>
</dbReference>
<dbReference type="Pfam" id="PF00512">
    <property type="entry name" value="HisKA"/>
    <property type="match status" value="1"/>
</dbReference>
<keyword evidence="9" id="KW-0067">ATP-binding</keyword>
<keyword evidence="6" id="KW-0812">Transmembrane</keyword>
<dbReference type="OrthoDB" id="9792991at2"/>
<dbReference type="InterPro" id="IPR003594">
    <property type="entry name" value="HATPase_dom"/>
</dbReference>
<dbReference type="RefSeq" id="WP_151572399.1">
    <property type="nucleotide sequence ID" value="NZ_WBOT01000001.1"/>
</dbReference>
<accession>A0A7V7RS72</accession>
<evidence type="ECO:0000259" key="13">
    <source>
        <dbReference type="PROSITE" id="PS50109"/>
    </source>
</evidence>
<dbReference type="InterPro" id="IPR036097">
    <property type="entry name" value="HisK_dim/P_sf"/>
</dbReference>
<sequence>MIILFILTTVVLTGMILFQYHLNKKRTKQLQELHKKLRGIISESSSDEVLLLFTDDQQLIELTMDLNELLEKHKTALANYTSTKSSMKKMISNISHDLKTPLTVTLGYVEMVQMDAELDPAERNVLLAKIHNKSVEVITLIDKFFDLAKLESGDKEIPITNIKLNDICQKSLLEYYDIFSKKGIEVHFEIPEQPIYVMGNEEALKRVLNNLISNAITHGGDGMAVGLEIRQTPDDIYIDVWDKGKGIKEPFQDMVFERMYTLEDSRNKSYQGSGLGLTITKRLVEKLGGTIQITSQPWKKTVFSFSVKRSEVQHHFNQSF</sequence>
<keyword evidence="5" id="KW-0808">Transferase</keyword>
<evidence type="ECO:0000256" key="5">
    <source>
        <dbReference type="ARBA" id="ARBA00022679"/>
    </source>
</evidence>
<evidence type="ECO:0000256" key="2">
    <source>
        <dbReference type="ARBA" id="ARBA00004370"/>
    </source>
</evidence>
<reference evidence="14 15" key="1">
    <citation type="journal article" date="2014" name="Arch. Microbiol.">
        <title>Bacillus mesophilum sp. nov., strain IITR-54T, a novel 4-chlorobiphenyl dechlorinating bacterium.</title>
        <authorList>
            <person name="Manickam N."/>
            <person name="Singh N.K."/>
            <person name="Bajaj A."/>
            <person name="Kumar R.M."/>
            <person name="Kaur G."/>
            <person name="Kaur N."/>
            <person name="Bala M."/>
            <person name="Kumar A."/>
            <person name="Mayilraj S."/>
        </authorList>
    </citation>
    <scope>NUCLEOTIDE SEQUENCE [LARGE SCALE GENOMIC DNA]</scope>
    <source>
        <strain evidence="14 15">IITR-54</strain>
    </source>
</reference>
<dbReference type="SUPFAM" id="SSF55874">
    <property type="entry name" value="ATPase domain of HSP90 chaperone/DNA topoisomerase II/histidine kinase"/>
    <property type="match status" value="1"/>
</dbReference>
<evidence type="ECO:0000313" key="15">
    <source>
        <dbReference type="Proteomes" id="UP000441354"/>
    </source>
</evidence>
<feature type="domain" description="Histidine kinase" evidence="13">
    <location>
        <begin position="93"/>
        <end position="311"/>
    </location>
</feature>
<evidence type="ECO:0000313" key="14">
    <source>
        <dbReference type="EMBL" id="KAB2335797.1"/>
    </source>
</evidence>
<dbReference type="AlphaFoldDB" id="A0A7V7RS72"/>
<dbReference type="GO" id="GO:0000155">
    <property type="term" value="F:phosphorelay sensor kinase activity"/>
    <property type="evidence" value="ECO:0007669"/>
    <property type="project" value="InterPro"/>
</dbReference>
<keyword evidence="10" id="KW-1133">Transmembrane helix</keyword>
<dbReference type="SMART" id="SM00387">
    <property type="entry name" value="HATPase_c"/>
    <property type="match status" value="1"/>
</dbReference>
<keyword evidence="7" id="KW-0547">Nucleotide-binding</keyword>
<dbReference type="EMBL" id="WBOT01000001">
    <property type="protein sequence ID" value="KAB2335797.1"/>
    <property type="molecule type" value="Genomic_DNA"/>
</dbReference>
<dbReference type="Pfam" id="PF02518">
    <property type="entry name" value="HATPase_c"/>
    <property type="match status" value="1"/>
</dbReference>
<keyword evidence="8 14" id="KW-0418">Kinase</keyword>
<dbReference type="GO" id="GO:0005524">
    <property type="term" value="F:ATP binding"/>
    <property type="evidence" value="ECO:0007669"/>
    <property type="project" value="UniProtKB-KW"/>
</dbReference>
<evidence type="ECO:0000256" key="10">
    <source>
        <dbReference type="ARBA" id="ARBA00022989"/>
    </source>
</evidence>
<keyword evidence="12" id="KW-0472">Membrane</keyword>
<evidence type="ECO:0000256" key="4">
    <source>
        <dbReference type="ARBA" id="ARBA00022553"/>
    </source>
</evidence>
<evidence type="ECO:0000256" key="9">
    <source>
        <dbReference type="ARBA" id="ARBA00022840"/>
    </source>
</evidence>
<dbReference type="PANTHER" id="PTHR43711">
    <property type="entry name" value="TWO-COMPONENT HISTIDINE KINASE"/>
    <property type="match status" value="1"/>
</dbReference>
<dbReference type="PROSITE" id="PS50109">
    <property type="entry name" value="HIS_KIN"/>
    <property type="match status" value="1"/>
</dbReference>
<evidence type="ECO:0000256" key="1">
    <source>
        <dbReference type="ARBA" id="ARBA00000085"/>
    </source>
</evidence>
<dbReference type="InterPro" id="IPR004358">
    <property type="entry name" value="Sig_transdc_His_kin-like_C"/>
</dbReference>